<feature type="region of interest" description="Disordered" evidence="1">
    <location>
        <begin position="106"/>
        <end position="145"/>
    </location>
</feature>
<dbReference type="OrthoDB" id="3044029at2759"/>
<organism evidence="3 4">
    <name type="scientific">Fistulina hepatica ATCC 64428</name>
    <dbReference type="NCBI Taxonomy" id="1128425"/>
    <lineage>
        <taxon>Eukaryota</taxon>
        <taxon>Fungi</taxon>
        <taxon>Dikarya</taxon>
        <taxon>Basidiomycota</taxon>
        <taxon>Agaricomycotina</taxon>
        <taxon>Agaricomycetes</taxon>
        <taxon>Agaricomycetidae</taxon>
        <taxon>Agaricales</taxon>
        <taxon>Fistulinaceae</taxon>
        <taxon>Fistulina</taxon>
    </lineage>
</organism>
<dbReference type="AlphaFoldDB" id="A0A0D7AM00"/>
<feature type="signal peptide" evidence="2">
    <location>
        <begin position="1"/>
        <end position="19"/>
    </location>
</feature>
<dbReference type="EMBL" id="KN881636">
    <property type="protein sequence ID" value="KIY52627.1"/>
    <property type="molecule type" value="Genomic_DNA"/>
</dbReference>
<protein>
    <recommendedName>
        <fullName evidence="5">Ubiquitin 3 binding protein But2 C-terminal domain-containing protein</fullName>
    </recommendedName>
</protein>
<evidence type="ECO:0000256" key="1">
    <source>
        <dbReference type="SAM" id="MobiDB-lite"/>
    </source>
</evidence>
<keyword evidence="2" id="KW-0732">Signal</keyword>
<gene>
    <name evidence="3" type="ORF">FISHEDRAFT_69694</name>
</gene>
<keyword evidence="4" id="KW-1185">Reference proteome</keyword>
<sequence>MRRVLTSLVLATTIRGAALYFLNSGFSDFLDTGNFLGPPRASHGCSGLIDTTISGSNRPSLCNTSEQTGDSDRDAVPFYDSTSFYRPRQLQQKKRSAQMSSSLIDLQTVQSHPGAKRPRRSSSLLPRQQVDTEPTPQPTGVSSPFTTVMINSETQFALLLPDQQGELVSDAEDDGVAYCTPAQAQANDPEHPCTHVMQDGFVTAAAVETSPDGAYIQVTGCLNPALSTLLPSDDGGQFDVRFPDGAQCTFGGYGASFIEQ</sequence>
<feature type="region of interest" description="Disordered" evidence="1">
    <location>
        <begin position="56"/>
        <end position="78"/>
    </location>
</feature>
<evidence type="ECO:0000313" key="3">
    <source>
        <dbReference type="EMBL" id="KIY52627.1"/>
    </source>
</evidence>
<reference evidence="3 4" key="1">
    <citation type="journal article" date="2015" name="Fungal Genet. Biol.">
        <title>Evolution of novel wood decay mechanisms in Agaricales revealed by the genome sequences of Fistulina hepatica and Cylindrobasidium torrendii.</title>
        <authorList>
            <person name="Floudas D."/>
            <person name="Held B.W."/>
            <person name="Riley R."/>
            <person name="Nagy L.G."/>
            <person name="Koehler G."/>
            <person name="Ransdell A.S."/>
            <person name="Younus H."/>
            <person name="Chow J."/>
            <person name="Chiniquy J."/>
            <person name="Lipzen A."/>
            <person name="Tritt A."/>
            <person name="Sun H."/>
            <person name="Haridas S."/>
            <person name="LaButti K."/>
            <person name="Ohm R.A."/>
            <person name="Kues U."/>
            <person name="Blanchette R.A."/>
            <person name="Grigoriev I.V."/>
            <person name="Minto R.E."/>
            <person name="Hibbett D.S."/>
        </authorList>
    </citation>
    <scope>NUCLEOTIDE SEQUENCE [LARGE SCALE GENOMIC DNA]</scope>
    <source>
        <strain evidence="3 4">ATCC 64428</strain>
    </source>
</reference>
<evidence type="ECO:0000256" key="2">
    <source>
        <dbReference type="SAM" id="SignalP"/>
    </source>
</evidence>
<feature type="chain" id="PRO_5002316301" description="Ubiquitin 3 binding protein But2 C-terminal domain-containing protein" evidence="2">
    <location>
        <begin position="20"/>
        <end position="260"/>
    </location>
</feature>
<dbReference type="Proteomes" id="UP000054144">
    <property type="component" value="Unassembled WGS sequence"/>
</dbReference>
<feature type="compositionally biased region" description="Polar residues" evidence="1">
    <location>
        <begin position="56"/>
        <end position="68"/>
    </location>
</feature>
<name>A0A0D7AM00_9AGAR</name>
<evidence type="ECO:0008006" key="5">
    <source>
        <dbReference type="Google" id="ProtNLM"/>
    </source>
</evidence>
<feature type="compositionally biased region" description="Polar residues" evidence="1">
    <location>
        <begin position="129"/>
        <end position="145"/>
    </location>
</feature>
<evidence type="ECO:0000313" key="4">
    <source>
        <dbReference type="Proteomes" id="UP000054144"/>
    </source>
</evidence>
<proteinExistence type="predicted"/>
<accession>A0A0D7AM00</accession>